<dbReference type="InterPro" id="IPR022742">
    <property type="entry name" value="Hydrolase_4"/>
</dbReference>
<dbReference type="OrthoDB" id="9808398at2"/>
<evidence type="ECO:0000313" key="2">
    <source>
        <dbReference type="EMBL" id="RBP49775.1"/>
    </source>
</evidence>
<dbReference type="AlphaFoldDB" id="A0A395JIC2"/>
<keyword evidence="3" id="KW-1185">Reference proteome</keyword>
<evidence type="ECO:0000313" key="3">
    <source>
        <dbReference type="Proteomes" id="UP000253083"/>
    </source>
</evidence>
<dbReference type="PANTHER" id="PTHR11614">
    <property type="entry name" value="PHOSPHOLIPASE-RELATED"/>
    <property type="match status" value="1"/>
</dbReference>
<dbReference type="Gene3D" id="3.40.50.1820">
    <property type="entry name" value="alpha/beta hydrolase"/>
    <property type="match status" value="1"/>
</dbReference>
<organism evidence="2 3">
    <name type="scientific">Arenicella xantha</name>
    <dbReference type="NCBI Taxonomy" id="644221"/>
    <lineage>
        <taxon>Bacteria</taxon>
        <taxon>Pseudomonadati</taxon>
        <taxon>Pseudomonadota</taxon>
        <taxon>Gammaproteobacteria</taxon>
        <taxon>Arenicellales</taxon>
        <taxon>Arenicellaceae</taxon>
        <taxon>Arenicella</taxon>
    </lineage>
</organism>
<dbReference type="EMBL" id="QNRT01000003">
    <property type="protein sequence ID" value="RBP49775.1"/>
    <property type="molecule type" value="Genomic_DNA"/>
</dbReference>
<feature type="domain" description="Serine aminopeptidase S33" evidence="1">
    <location>
        <begin position="10"/>
        <end position="249"/>
    </location>
</feature>
<dbReference type="InterPro" id="IPR029058">
    <property type="entry name" value="AB_hydrolase_fold"/>
</dbReference>
<evidence type="ECO:0000259" key="1">
    <source>
        <dbReference type="Pfam" id="PF12146"/>
    </source>
</evidence>
<dbReference type="InParanoid" id="A0A395JIC2"/>
<sequence>MKAFEIGTKHTIVFYLHGLRGHAFAQKAALEHMVKNLGVSVISLELPGHGEDSIEEHCMVPSYEKLVQMIVDEISRQAKKAEQVILMGYSFGGALMTLVAKQLNDNKQFAPEVAGLIGISAAYSVGHNVPRWQLWLARIIAPVSRFLYYKLPHYSHMLTIREMDVSLISPQASVQEAINNDELVYKGRIPLNTSAQVYRSSIVARSVLNKLSIPVLLLHSRDDAIALPPRATSLGGNVDLKLFKNLRHNCIDGLARESVIARRTITKFIVGKL</sequence>
<dbReference type="Pfam" id="PF12146">
    <property type="entry name" value="Hydrolase_4"/>
    <property type="match status" value="1"/>
</dbReference>
<protein>
    <submittedName>
        <fullName evidence="2">Alpha-beta hydrolase superfamily lysophospholipase</fullName>
    </submittedName>
</protein>
<dbReference type="InterPro" id="IPR051044">
    <property type="entry name" value="MAG_DAG_Lipase"/>
</dbReference>
<dbReference type="RefSeq" id="WP_113954772.1">
    <property type="nucleotide sequence ID" value="NZ_QNRT01000003.1"/>
</dbReference>
<dbReference type="GO" id="GO:0016787">
    <property type="term" value="F:hydrolase activity"/>
    <property type="evidence" value="ECO:0007669"/>
    <property type="project" value="UniProtKB-KW"/>
</dbReference>
<keyword evidence="2" id="KW-0378">Hydrolase</keyword>
<dbReference type="SUPFAM" id="SSF53474">
    <property type="entry name" value="alpha/beta-Hydrolases"/>
    <property type="match status" value="1"/>
</dbReference>
<name>A0A395JIC2_9GAMM</name>
<dbReference type="Proteomes" id="UP000253083">
    <property type="component" value="Unassembled WGS sequence"/>
</dbReference>
<gene>
    <name evidence="2" type="ORF">DFR28_103200</name>
</gene>
<accession>A0A395JIC2</accession>
<comment type="caution">
    <text evidence="2">The sequence shown here is derived from an EMBL/GenBank/DDBJ whole genome shotgun (WGS) entry which is preliminary data.</text>
</comment>
<reference evidence="2 3" key="1">
    <citation type="submission" date="2018-06" db="EMBL/GenBank/DDBJ databases">
        <title>Genomic Encyclopedia of Type Strains, Phase IV (KMG-IV): sequencing the most valuable type-strain genomes for metagenomic binning, comparative biology and taxonomic classification.</title>
        <authorList>
            <person name="Goeker M."/>
        </authorList>
    </citation>
    <scope>NUCLEOTIDE SEQUENCE [LARGE SCALE GENOMIC DNA]</scope>
    <source>
        <strain evidence="2 3">DSM 24032</strain>
    </source>
</reference>
<proteinExistence type="predicted"/>